<dbReference type="InterPro" id="IPR014721">
    <property type="entry name" value="Ribsml_uS5_D2-typ_fold_subgr"/>
</dbReference>
<dbReference type="EC" id="2.7.1.148" evidence="2 10"/>
<evidence type="ECO:0000256" key="2">
    <source>
        <dbReference type="ARBA" id="ARBA00012052"/>
    </source>
</evidence>
<comment type="similarity">
    <text evidence="1 10">Belongs to the GHMP kinase family. IspE subfamily.</text>
</comment>
<dbReference type="GO" id="GO:0016114">
    <property type="term" value="P:terpenoid biosynthetic process"/>
    <property type="evidence" value="ECO:0007669"/>
    <property type="project" value="UniProtKB-UniRule"/>
</dbReference>
<dbReference type="InterPro" id="IPR013750">
    <property type="entry name" value="GHMP_kinase_C_dom"/>
</dbReference>
<keyword evidence="8 10" id="KW-0414">Isoprene biosynthesis</keyword>
<feature type="active site" evidence="10">
    <location>
        <position position="134"/>
    </location>
</feature>
<dbReference type="NCBIfam" id="TIGR00154">
    <property type="entry name" value="ispE"/>
    <property type="match status" value="1"/>
</dbReference>
<dbReference type="EMBL" id="JACIFU010000001">
    <property type="protein sequence ID" value="MBB4173394.1"/>
    <property type="molecule type" value="Genomic_DNA"/>
</dbReference>
<evidence type="ECO:0000256" key="9">
    <source>
        <dbReference type="ARBA" id="ARBA00032554"/>
    </source>
</evidence>
<keyword evidence="4 10" id="KW-0808">Transferase</keyword>
<dbReference type="RefSeq" id="WP_025054567.1">
    <property type="nucleotide sequence ID" value="NZ_JACIFU010000001.1"/>
</dbReference>
<gene>
    <name evidence="10" type="primary">ispE</name>
    <name evidence="13" type="ORF">GGR93_001155</name>
</gene>
<evidence type="ECO:0000256" key="7">
    <source>
        <dbReference type="ARBA" id="ARBA00022840"/>
    </source>
</evidence>
<dbReference type="PIRSF" id="PIRSF010376">
    <property type="entry name" value="IspE"/>
    <property type="match status" value="1"/>
</dbReference>
<comment type="caution">
    <text evidence="13">The sequence shown here is derived from an EMBL/GenBank/DDBJ whole genome shotgun (WGS) entry which is preliminary data.</text>
</comment>
<dbReference type="HAMAP" id="MF_00061">
    <property type="entry name" value="IspE"/>
    <property type="match status" value="1"/>
</dbReference>
<keyword evidence="14" id="KW-1185">Reference proteome</keyword>
<proteinExistence type="inferred from homology"/>
<feature type="active site" evidence="10">
    <location>
        <position position="10"/>
    </location>
</feature>
<keyword evidence="6 10" id="KW-0418">Kinase</keyword>
<accession>A0A7W6Q3S4</accession>
<dbReference type="SUPFAM" id="SSF54211">
    <property type="entry name" value="Ribosomal protein S5 domain 2-like"/>
    <property type="match status" value="1"/>
</dbReference>
<dbReference type="PANTHER" id="PTHR43527">
    <property type="entry name" value="4-DIPHOSPHOCYTIDYL-2-C-METHYL-D-ERYTHRITOL KINASE, CHLOROPLASTIC"/>
    <property type="match status" value="1"/>
</dbReference>
<evidence type="ECO:0000313" key="14">
    <source>
        <dbReference type="Proteomes" id="UP000565745"/>
    </source>
</evidence>
<feature type="domain" description="GHMP kinase C-terminal" evidence="12">
    <location>
        <begin position="205"/>
        <end position="272"/>
    </location>
</feature>
<protein>
    <recommendedName>
        <fullName evidence="3 10">4-diphosphocytidyl-2-C-methyl-D-erythritol kinase</fullName>
        <shortName evidence="10">CMK</shortName>
        <ecNumber evidence="2 10">2.7.1.148</ecNumber>
    </recommendedName>
    <alternativeName>
        <fullName evidence="9 10">4-(cytidine-5'-diphospho)-2-C-methyl-D-erythritol kinase</fullName>
    </alternativeName>
</protein>
<feature type="domain" description="GHMP kinase N-terminal" evidence="11">
    <location>
        <begin position="67"/>
        <end position="135"/>
    </location>
</feature>
<dbReference type="Proteomes" id="UP000565745">
    <property type="component" value="Unassembled WGS sequence"/>
</dbReference>
<dbReference type="GO" id="GO:0005524">
    <property type="term" value="F:ATP binding"/>
    <property type="evidence" value="ECO:0007669"/>
    <property type="project" value="UniProtKB-UniRule"/>
</dbReference>
<keyword evidence="7 10" id="KW-0067">ATP-binding</keyword>
<comment type="catalytic activity">
    <reaction evidence="10">
        <text>4-CDP-2-C-methyl-D-erythritol + ATP = 4-CDP-2-C-methyl-D-erythritol 2-phosphate + ADP + H(+)</text>
        <dbReference type="Rhea" id="RHEA:18437"/>
        <dbReference type="ChEBI" id="CHEBI:15378"/>
        <dbReference type="ChEBI" id="CHEBI:30616"/>
        <dbReference type="ChEBI" id="CHEBI:57823"/>
        <dbReference type="ChEBI" id="CHEBI:57919"/>
        <dbReference type="ChEBI" id="CHEBI:456216"/>
        <dbReference type="EC" id="2.7.1.148"/>
    </reaction>
</comment>
<evidence type="ECO:0000256" key="6">
    <source>
        <dbReference type="ARBA" id="ARBA00022777"/>
    </source>
</evidence>
<dbReference type="AlphaFoldDB" id="A0A7W6Q3S4"/>
<dbReference type="PANTHER" id="PTHR43527:SF2">
    <property type="entry name" value="4-DIPHOSPHOCYTIDYL-2-C-METHYL-D-ERYTHRITOL KINASE, CHLOROPLASTIC"/>
    <property type="match status" value="1"/>
</dbReference>
<reference evidence="13 14" key="1">
    <citation type="submission" date="2020-08" db="EMBL/GenBank/DDBJ databases">
        <title>Genomic Encyclopedia of Type Strains, Phase IV (KMG-IV): sequencing the most valuable type-strain genomes for metagenomic binning, comparative biology and taxonomic classification.</title>
        <authorList>
            <person name="Goeker M."/>
        </authorList>
    </citation>
    <scope>NUCLEOTIDE SEQUENCE [LARGE SCALE GENOMIC DNA]</scope>
    <source>
        <strain evidence="13 14">DSM 101015</strain>
    </source>
</reference>
<sequence length="288" mass="30612">MTSEGFAPAKINLALHLTGLRDDGYHLLDSLVVFADVGDQINAEAADGLSLTVSGPFAEGVPVDDSNLVLKAARHLRSLRGVTDGAALHLEKKLPHGGGIGGGSSDAAATIRVLARLWGVAPLTAQEALVLGADVPVCLAAPQPMFMRGIGDVLEPAEGIPEGWLVLVNPRVPVPTQAVFKLHDKLYPVANPGLEDFRFDKDIGKFEAWLLGQRNDLTKVACEEQIAPVVSDVLEALQKLTSVREMSGSGSTCWGWFRSQDASEIAAEQLAQSHPDWWVKAARISGSS</sequence>
<name>A0A7W6Q3S4_9RHOB</name>
<evidence type="ECO:0000313" key="13">
    <source>
        <dbReference type="EMBL" id="MBB4173394.1"/>
    </source>
</evidence>
<dbReference type="Gene3D" id="3.30.230.10">
    <property type="match status" value="1"/>
</dbReference>
<evidence type="ECO:0000256" key="8">
    <source>
        <dbReference type="ARBA" id="ARBA00023229"/>
    </source>
</evidence>
<dbReference type="Pfam" id="PF00288">
    <property type="entry name" value="GHMP_kinases_N"/>
    <property type="match status" value="1"/>
</dbReference>
<dbReference type="GO" id="GO:0050515">
    <property type="term" value="F:4-(cytidine 5'-diphospho)-2-C-methyl-D-erythritol kinase activity"/>
    <property type="evidence" value="ECO:0007669"/>
    <property type="project" value="UniProtKB-UniRule"/>
</dbReference>
<keyword evidence="5 10" id="KW-0547">Nucleotide-binding</keyword>
<dbReference type="UniPathway" id="UPA00056">
    <property type="reaction ID" value="UER00094"/>
</dbReference>
<dbReference type="SUPFAM" id="SSF55060">
    <property type="entry name" value="GHMP Kinase, C-terminal domain"/>
    <property type="match status" value="1"/>
</dbReference>
<evidence type="ECO:0000256" key="3">
    <source>
        <dbReference type="ARBA" id="ARBA00017473"/>
    </source>
</evidence>
<dbReference type="OrthoDB" id="9809438at2"/>
<feature type="binding site" evidence="10">
    <location>
        <begin position="95"/>
        <end position="105"/>
    </location>
    <ligand>
        <name>ATP</name>
        <dbReference type="ChEBI" id="CHEBI:30616"/>
    </ligand>
</feature>
<evidence type="ECO:0000256" key="1">
    <source>
        <dbReference type="ARBA" id="ARBA00009684"/>
    </source>
</evidence>
<dbReference type="NCBIfam" id="NF011202">
    <property type="entry name" value="PRK14608.1"/>
    <property type="match status" value="1"/>
</dbReference>
<dbReference type="InterPro" id="IPR020568">
    <property type="entry name" value="Ribosomal_Su5_D2-typ_SF"/>
</dbReference>
<evidence type="ECO:0000256" key="4">
    <source>
        <dbReference type="ARBA" id="ARBA00022679"/>
    </source>
</evidence>
<organism evidence="13 14">
    <name type="scientific">Sulfitobacter noctilucicola</name>
    <dbReference type="NCBI Taxonomy" id="1342301"/>
    <lineage>
        <taxon>Bacteria</taxon>
        <taxon>Pseudomonadati</taxon>
        <taxon>Pseudomonadota</taxon>
        <taxon>Alphaproteobacteria</taxon>
        <taxon>Rhodobacterales</taxon>
        <taxon>Roseobacteraceae</taxon>
        <taxon>Sulfitobacter</taxon>
    </lineage>
</organism>
<evidence type="ECO:0000256" key="5">
    <source>
        <dbReference type="ARBA" id="ARBA00022741"/>
    </source>
</evidence>
<comment type="pathway">
    <text evidence="10">Isoprenoid biosynthesis; isopentenyl diphosphate biosynthesis via DXP pathway; isopentenyl diphosphate from 1-deoxy-D-xylulose 5-phosphate: step 3/6.</text>
</comment>
<evidence type="ECO:0000256" key="10">
    <source>
        <dbReference type="HAMAP-Rule" id="MF_00061"/>
    </source>
</evidence>
<dbReference type="InterPro" id="IPR006204">
    <property type="entry name" value="GHMP_kinase_N_dom"/>
</dbReference>
<dbReference type="InterPro" id="IPR036554">
    <property type="entry name" value="GHMP_kinase_C_sf"/>
</dbReference>
<dbReference type="Pfam" id="PF08544">
    <property type="entry name" value="GHMP_kinases_C"/>
    <property type="match status" value="1"/>
</dbReference>
<comment type="function">
    <text evidence="10">Catalyzes the phosphorylation of the position 2 hydroxy group of 4-diphosphocytidyl-2C-methyl-D-erythritol.</text>
</comment>
<dbReference type="GO" id="GO:0019288">
    <property type="term" value="P:isopentenyl diphosphate biosynthetic process, methylerythritol 4-phosphate pathway"/>
    <property type="evidence" value="ECO:0007669"/>
    <property type="project" value="UniProtKB-UniRule"/>
</dbReference>
<evidence type="ECO:0000259" key="11">
    <source>
        <dbReference type="Pfam" id="PF00288"/>
    </source>
</evidence>
<dbReference type="Gene3D" id="3.30.70.890">
    <property type="entry name" value="GHMP kinase, C-terminal domain"/>
    <property type="match status" value="1"/>
</dbReference>
<evidence type="ECO:0000259" key="12">
    <source>
        <dbReference type="Pfam" id="PF08544"/>
    </source>
</evidence>
<dbReference type="InterPro" id="IPR004424">
    <property type="entry name" value="IspE"/>
</dbReference>